<reference evidence="1" key="1">
    <citation type="journal article" date="2023" name="Plant J.">
        <title>The genome of the king protea, Protea cynaroides.</title>
        <authorList>
            <person name="Chang J."/>
            <person name="Duong T.A."/>
            <person name="Schoeman C."/>
            <person name="Ma X."/>
            <person name="Roodt D."/>
            <person name="Barker N."/>
            <person name="Li Z."/>
            <person name="Van de Peer Y."/>
            <person name="Mizrachi E."/>
        </authorList>
    </citation>
    <scope>NUCLEOTIDE SEQUENCE</scope>
    <source>
        <tissue evidence="1">Young leaves</tissue>
    </source>
</reference>
<dbReference type="PANTHER" id="PTHR36055:SF1">
    <property type="entry name" value="C2H2-LIKE ZINC FINGER PROTEIN"/>
    <property type="match status" value="1"/>
</dbReference>
<name>A0A9Q0GST8_9MAGN</name>
<evidence type="ECO:0000313" key="2">
    <source>
        <dbReference type="Proteomes" id="UP001141806"/>
    </source>
</evidence>
<sequence length="419" mass="46992">MSSVLPHQLLPIMSLIFSIKASLEFHSPIVKGCRKKTEGLMDLNYLFYDRGKRKDGRRFIMIDVVQGRPSMFPMSPHELFVICDYVGKKIFLCACTAKSMQKFVFDGEAAKIGLEMKNLVACISFLVEQNLVLSLFLSPLFLLPPYPFVITDHILIMFKLFPCSMLADKDAEALRCLKLLVEVDLMFSLGEEPTIGHSQFTVLPRLPDLKILTWEPWKIRVLKIFTSKLVLASPEIASDANYAVILGAIVHESEEGLIVFRDQIFPLKRPIKWENVVTFSSHTARSFAFPVHGGQTMELAIAQFWSSGIRSHETTIVDFKGKGFTPLAVDIGILAASSGASPVKMPAIPGAYIIEEERCCRSNGGIHYLHCVCQILVGSGDVAAWVHLYVGSRTSPYSIRLYNFCYCFCVHQILNELNL</sequence>
<dbReference type="AlphaFoldDB" id="A0A9Q0GST8"/>
<gene>
    <name evidence="1" type="ORF">NE237_030313</name>
</gene>
<dbReference type="OrthoDB" id="1682494at2759"/>
<accession>A0A9Q0GST8</accession>
<organism evidence="1 2">
    <name type="scientific">Protea cynaroides</name>
    <dbReference type="NCBI Taxonomy" id="273540"/>
    <lineage>
        <taxon>Eukaryota</taxon>
        <taxon>Viridiplantae</taxon>
        <taxon>Streptophyta</taxon>
        <taxon>Embryophyta</taxon>
        <taxon>Tracheophyta</taxon>
        <taxon>Spermatophyta</taxon>
        <taxon>Magnoliopsida</taxon>
        <taxon>Proteales</taxon>
        <taxon>Proteaceae</taxon>
        <taxon>Protea</taxon>
    </lineage>
</organism>
<keyword evidence="2" id="KW-1185">Reference proteome</keyword>
<dbReference type="PANTHER" id="PTHR36055">
    <property type="entry name" value="C2H2-LIKE ZINC FINGER PROTEIN"/>
    <property type="match status" value="1"/>
</dbReference>
<protein>
    <submittedName>
        <fullName evidence="1">Uncharacterized protein</fullName>
    </submittedName>
</protein>
<proteinExistence type="predicted"/>
<dbReference type="Proteomes" id="UP001141806">
    <property type="component" value="Unassembled WGS sequence"/>
</dbReference>
<dbReference type="EMBL" id="JAMYWD010000012">
    <property type="protein sequence ID" value="KAJ4953481.1"/>
    <property type="molecule type" value="Genomic_DNA"/>
</dbReference>
<evidence type="ECO:0000313" key="1">
    <source>
        <dbReference type="EMBL" id="KAJ4953481.1"/>
    </source>
</evidence>
<comment type="caution">
    <text evidence="1">The sequence shown here is derived from an EMBL/GenBank/DDBJ whole genome shotgun (WGS) entry which is preliminary data.</text>
</comment>